<accession>A0A5S9IT70</accession>
<evidence type="ECO:0000313" key="2">
    <source>
        <dbReference type="EMBL" id="BBM87176.1"/>
    </source>
</evidence>
<evidence type="ECO:0000259" key="1">
    <source>
        <dbReference type="Pfam" id="PF01345"/>
    </source>
</evidence>
<protein>
    <recommendedName>
        <fullName evidence="1">DUF11 domain-containing protein</fullName>
    </recommendedName>
</protein>
<dbReference type="Proteomes" id="UP000326354">
    <property type="component" value="Chromosome"/>
</dbReference>
<feature type="domain" description="DUF11" evidence="1">
    <location>
        <begin position="3"/>
        <end position="94"/>
    </location>
</feature>
<dbReference type="InterPro" id="IPR013783">
    <property type="entry name" value="Ig-like_fold"/>
</dbReference>
<organism evidence="2 3">
    <name type="scientific">Uabimicrobium amorphum</name>
    <dbReference type="NCBI Taxonomy" id="2596890"/>
    <lineage>
        <taxon>Bacteria</taxon>
        <taxon>Pseudomonadati</taxon>
        <taxon>Planctomycetota</taxon>
        <taxon>Candidatus Uabimicrobiia</taxon>
        <taxon>Candidatus Uabimicrobiales</taxon>
        <taxon>Candidatus Uabimicrobiaceae</taxon>
        <taxon>Candidatus Uabimicrobium</taxon>
    </lineage>
</organism>
<reference evidence="2 3" key="1">
    <citation type="submission" date="2019-08" db="EMBL/GenBank/DDBJ databases">
        <title>Complete genome sequence of Candidatus Uab amorphum.</title>
        <authorList>
            <person name="Shiratori T."/>
            <person name="Suzuki S."/>
            <person name="Kakizawa Y."/>
            <person name="Ishida K."/>
        </authorList>
    </citation>
    <scope>NUCLEOTIDE SEQUENCE [LARGE SCALE GENOMIC DNA]</scope>
    <source>
        <strain evidence="2 3">SRT547</strain>
    </source>
</reference>
<keyword evidence="3" id="KW-1185">Reference proteome</keyword>
<gene>
    <name evidence="2" type="ORF">UABAM_05579</name>
</gene>
<dbReference type="InterPro" id="IPR001434">
    <property type="entry name" value="OmcB-like_DUF11"/>
</dbReference>
<dbReference type="KEGG" id="uam:UABAM_05579"/>
<dbReference type="InterPro" id="IPR047589">
    <property type="entry name" value="DUF11_rpt"/>
</dbReference>
<dbReference type="Pfam" id="PF01345">
    <property type="entry name" value="DUF11"/>
    <property type="match status" value="1"/>
</dbReference>
<dbReference type="NCBIfam" id="TIGR01451">
    <property type="entry name" value="B_ant_repeat"/>
    <property type="match status" value="1"/>
</dbReference>
<dbReference type="Gene3D" id="2.60.40.10">
    <property type="entry name" value="Immunoglobulins"/>
    <property type="match status" value="1"/>
</dbReference>
<evidence type="ECO:0000313" key="3">
    <source>
        <dbReference type="Proteomes" id="UP000326354"/>
    </source>
</evidence>
<proteinExistence type="predicted"/>
<dbReference type="EMBL" id="AP019860">
    <property type="protein sequence ID" value="BBM87176.1"/>
    <property type="molecule type" value="Genomic_DNA"/>
</dbReference>
<name>A0A5S9IT70_UABAM</name>
<sequence>MELGQQTIYVVTVRNEGTSAITNVTLRNSIPQQMEFIKAEGPSNFTFYANSGKLESHSVAILQPGEKLTYKIVCKAIKEGSAKNTARVKYDQFNKEIIDEEGTSLYQ</sequence>
<dbReference type="AlphaFoldDB" id="A0A5S9IT70"/>